<reference evidence="2 3" key="1">
    <citation type="journal article" date="2013" name="Front. Plant Sci.">
        <title>The Reference Genome of the Halophytic Plant Eutrema salsugineum.</title>
        <authorList>
            <person name="Yang R."/>
            <person name="Jarvis D.E."/>
            <person name="Chen H."/>
            <person name="Beilstein M.A."/>
            <person name="Grimwood J."/>
            <person name="Jenkins J."/>
            <person name="Shu S."/>
            <person name="Prochnik S."/>
            <person name="Xin M."/>
            <person name="Ma C."/>
            <person name="Schmutz J."/>
            <person name="Wing R.A."/>
            <person name="Mitchell-Olds T."/>
            <person name="Schumaker K.S."/>
            <person name="Wang X."/>
        </authorList>
    </citation>
    <scope>NUCLEOTIDE SEQUENCE [LARGE SCALE GENOMIC DNA]</scope>
</reference>
<dbReference type="SUPFAM" id="SSF81383">
    <property type="entry name" value="F-box domain"/>
    <property type="match status" value="1"/>
</dbReference>
<dbReference type="Proteomes" id="UP000030689">
    <property type="component" value="Unassembled WGS sequence"/>
</dbReference>
<dbReference type="Pfam" id="PF00646">
    <property type="entry name" value="F-box"/>
    <property type="match status" value="1"/>
</dbReference>
<dbReference type="Gene3D" id="2.120.10.80">
    <property type="entry name" value="Kelch-type beta propeller"/>
    <property type="match status" value="1"/>
</dbReference>
<dbReference type="SMART" id="SM00612">
    <property type="entry name" value="Kelch"/>
    <property type="match status" value="2"/>
</dbReference>
<dbReference type="SUPFAM" id="SSF117281">
    <property type="entry name" value="Kelch motif"/>
    <property type="match status" value="1"/>
</dbReference>
<evidence type="ECO:0000313" key="3">
    <source>
        <dbReference type="Proteomes" id="UP000030689"/>
    </source>
</evidence>
<dbReference type="OMA" id="WEEKWIM"/>
<dbReference type="InterPro" id="IPR036047">
    <property type="entry name" value="F-box-like_dom_sf"/>
</dbReference>
<dbReference type="InterPro" id="IPR057499">
    <property type="entry name" value="Kelch_FKB95"/>
</dbReference>
<proteinExistence type="predicted"/>
<gene>
    <name evidence="2" type="ORF">EUTSA_v10022697mg</name>
</gene>
<dbReference type="KEGG" id="eus:EUTSA_v10022697mg"/>
<dbReference type="AlphaFoldDB" id="V4NUV5"/>
<dbReference type="CDD" id="cd22152">
    <property type="entry name" value="F-box_AtAFR-like"/>
    <property type="match status" value="1"/>
</dbReference>
<dbReference type="PROSITE" id="PS50181">
    <property type="entry name" value="FBOX"/>
    <property type="match status" value="1"/>
</dbReference>
<accession>V4NUV5</accession>
<dbReference type="InterPro" id="IPR006652">
    <property type="entry name" value="Kelch_1"/>
</dbReference>
<evidence type="ECO:0000313" key="2">
    <source>
        <dbReference type="EMBL" id="ESQ50556.1"/>
    </source>
</evidence>
<dbReference type="PANTHER" id="PTHR24414:SF178">
    <property type="entry name" value="F-BOX DOMAIN-CONTAINING PROTEIN"/>
    <property type="match status" value="1"/>
</dbReference>
<sequence length="432" mass="49043">MSNSAIEEPPHKKRKTCLSPSALSLLPDEIFLSCMSRVSRSDQAALSLVSRSYRSLVASPELYKMRSLYGCTENCVYVCLVSPPDPNPRWFILLRENRLLSPIPNPSFPPQAPEGSSVVALDWGIYVIGGLRNGKPTSEVWLLDCRTHTWRQVPSMGVGRVTAAAGVVGGKIYVFGGCWNPDSSNWAEVYDPKTQTWEALPPMPDRKTRCQLIHDSVVVKEERVYAVDHMETTLYYSPSEKKWGRGNHSELHGYKRDWCVINNIIYSCDRFGELRWCEQAQLECSEPEGEGMYWRKVQGLGSLKDSLSSSRLVHFDGRFDGAWESLKIGLGVNTKLIDVLPGARLIKSGPNLVLFWDVIEGDHLEIWCAVISLERRQGPEIWGNIDWSHPLKTVEPFSHHHKVMDLQIQRLERGSDMQSSRQFSWVARIRTQ</sequence>
<dbReference type="InterPro" id="IPR050354">
    <property type="entry name" value="F-box/kelch-repeat_ARATH"/>
</dbReference>
<evidence type="ECO:0000259" key="1">
    <source>
        <dbReference type="PROSITE" id="PS50181"/>
    </source>
</evidence>
<dbReference type="Gramene" id="ESQ50556">
    <property type="protein sequence ID" value="ESQ50556"/>
    <property type="gene ID" value="EUTSA_v10022697mg"/>
</dbReference>
<protein>
    <recommendedName>
        <fullName evidence="1">F-box domain-containing protein</fullName>
    </recommendedName>
</protein>
<name>V4NUV5_EUTSA</name>
<dbReference type="OrthoDB" id="45365at2759"/>
<feature type="domain" description="F-box" evidence="1">
    <location>
        <begin position="20"/>
        <end position="66"/>
    </location>
</feature>
<dbReference type="InterPro" id="IPR015915">
    <property type="entry name" value="Kelch-typ_b-propeller"/>
</dbReference>
<dbReference type="InterPro" id="IPR001810">
    <property type="entry name" value="F-box_dom"/>
</dbReference>
<dbReference type="Pfam" id="PF25210">
    <property type="entry name" value="Kelch_FKB95"/>
    <property type="match status" value="1"/>
</dbReference>
<dbReference type="SMART" id="SM00256">
    <property type="entry name" value="FBOX"/>
    <property type="match status" value="1"/>
</dbReference>
<dbReference type="PANTHER" id="PTHR24414">
    <property type="entry name" value="F-BOX/KELCH-REPEAT PROTEIN SKIP4"/>
    <property type="match status" value="1"/>
</dbReference>
<keyword evidence="3" id="KW-1185">Reference proteome</keyword>
<dbReference type="eggNOG" id="KOG1072">
    <property type="taxonomic scope" value="Eukaryota"/>
</dbReference>
<organism evidence="2 3">
    <name type="scientific">Eutrema salsugineum</name>
    <name type="common">Saltwater cress</name>
    <name type="synonym">Sisymbrium salsugineum</name>
    <dbReference type="NCBI Taxonomy" id="72664"/>
    <lineage>
        <taxon>Eukaryota</taxon>
        <taxon>Viridiplantae</taxon>
        <taxon>Streptophyta</taxon>
        <taxon>Embryophyta</taxon>
        <taxon>Tracheophyta</taxon>
        <taxon>Spermatophyta</taxon>
        <taxon>Magnoliopsida</taxon>
        <taxon>eudicotyledons</taxon>
        <taxon>Gunneridae</taxon>
        <taxon>Pentapetalae</taxon>
        <taxon>rosids</taxon>
        <taxon>malvids</taxon>
        <taxon>Brassicales</taxon>
        <taxon>Brassicaceae</taxon>
        <taxon>Eutremeae</taxon>
        <taxon>Eutrema</taxon>
    </lineage>
</organism>
<dbReference type="EMBL" id="KI517392">
    <property type="protein sequence ID" value="ESQ50556.1"/>
    <property type="molecule type" value="Genomic_DNA"/>
</dbReference>